<evidence type="ECO:0000313" key="2">
    <source>
        <dbReference type="Proteomes" id="UP001056120"/>
    </source>
</evidence>
<proteinExistence type="predicted"/>
<comment type="caution">
    <text evidence="1">The sequence shown here is derived from an EMBL/GenBank/DDBJ whole genome shotgun (WGS) entry which is preliminary data.</text>
</comment>
<dbReference type="Proteomes" id="UP001056120">
    <property type="component" value="Linkage Group LG16"/>
</dbReference>
<organism evidence="1 2">
    <name type="scientific">Smallanthus sonchifolius</name>
    <dbReference type="NCBI Taxonomy" id="185202"/>
    <lineage>
        <taxon>Eukaryota</taxon>
        <taxon>Viridiplantae</taxon>
        <taxon>Streptophyta</taxon>
        <taxon>Embryophyta</taxon>
        <taxon>Tracheophyta</taxon>
        <taxon>Spermatophyta</taxon>
        <taxon>Magnoliopsida</taxon>
        <taxon>eudicotyledons</taxon>
        <taxon>Gunneridae</taxon>
        <taxon>Pentapetalae</taxon>
        <taxon>asterids</taxon>
        <taxon>campanulids</taxon>
        <taxon>Asterales</taxon>
        <taxon>Asteraceae</taxon>
        <taxon>Asteroideae</taxon>
        <taxon>Heliantheae alliance</taxon>
        <taxon>Millerieae</taxon>
        <taxon>Smallanthus</taxon>
    </lineage>
</organism>
<protein>
    <submittedName>
        <fullName evidence="1">Uncharacterized protein</fullName>
    </submittedName>
</protein>
<evidence type="ECO:0000313" key="1">
    <source>
        <dbReference type="EMBL" id="KAI3773817.1"/>
    </source>
</evidence>
<dbReference type="EMBL" id="CM042033">
    <property type="protein sequence ID" value="KAI3773817.1"/>
    <property type="molecule type" value="Genomic_DNA"/>
</dbReference>
<sequence length="104" mass="12092">MELSTTHFNSKSPKSRSGLIGCRHVPVLFTVIIDKNVAIVSQFSRTLNCERDQTLNQQACKKKHNKLDFLVPRWDLQVDHVRWLLKFPVKTICDCMSSTQANYW</sequence>
<keyword evidence="2" id="KW-1185">Reference proteome</keyword>
<gene>
    <name evidence="1" type="ORF">L1987_48352</name>
</gene>
<reference evidence="1 2" key="2">
    <citation type="journal article" date="2022" name="Mol. Ecol. Resour.">
        <title>The genomes of chicory, endive, great burdock and yacon provide insights into Asteraceae paleo-polyploidization history and plant inulin production.</title>
        <authorList>
            <person name="Fan W."/>
            <person name="Wang S."/>
            <person name="Wang H."/>
            <person name="Wang A."/>
            <person name="Jiang F."/>
            <person name="Liu H."/>
            <person name="Zhao H."/>
            <person name="Xu D."/>
            <person name="Zhang Y."/>
        </authorList>
    </citation>
    <scope>NUCLEOTIDE SEQUENCE [LARGE SCALE GENOMIC DNA]</scope>
    <source>
        <strain evidence="2">cv. Yunnan</strain>
        <tissue evidence="1">Leaves</tissue>
    </source>
</reference>
<accession>A0ACB9FTC8</accession>
<name>A0ACB9FTC8_9ASTR</name>
<reference evidence="2" key="1">
    <citation type="journal article" date="2022" name="Mol. Ecol. Resour.">
        <title>The genomes of chicory, endive, great burdock and yacon provide insights into Asteraceae palaeo-polyploidization history and plant inulin production.</title>
        <authorList>
            <person name="Fan W."/>
            <person name="Wang S."/>
            <person name="Wang H."/>
            <person name="Wang A."/>
            <person name="Jiang F."/>
            <person name="Liu H."/>
            <person name="Zhao H."/>
            <person name="Xu D."/>
            <person name="Zhang Y."/>
        </authorList>
    </citation>
    <scope>NUCLEOTIDE SEQUENCE [LARGE SCALE GENOMIC DNA]</scope>
    <source>
        <strain evidence="2">cv. Yunnan</strain>
    </source>
</reference>